<dbReference type="RefSeq" id="WP_020897989.1">
    <property type="nucleotide sequence ID" value="NZ_ATMR01000206.1"/>
</dbReference>
<sequence>MAKPKTILKVVLPLLLGVGLVWYSLSKISIPTLIQYFKDADYSWIILGVSLGVFSHISRAYRWLYMAEPLGYKPKFGNSLMAVYSAYLINFTIPRAGEVVRASILKNYEDIPFDKGFGTIVAERIADTIMLLSIVAIAFFIEFEFIYNFFAEKFNLTSLILGGSVLLLGALLLFLFIKKSNSKFALKVKGFITGLLEGALSIFKMKKKWAFIGHTLFIWVMYVLMFYVTTFALPELQNITLAAILIGFILSSFSIAATNGGIGSFPEAVVIAFSLFGMAEDPSRAFGWIVWSTQTLVIIIVGGLSLLYLPIYNRKKQHYKNIFYLTLNF</sequence>
<feature type="transmembrane region" description="Helical" evidence="6">
    <location>
        <begin position="42"/>
        <end position="61"/>
    </location>
</feature>
<evidence type="ECO:0000256" key="3">
    <source>
        <dbReference type="ARBA" id="ARBA00022692"/>
    </source>
</evidence>
<dbReference type="InterPro" id="IPR022791">
    <property type="entry name" value="L-PG_synthase/AglD"/>
</dbReference>
<dbReference type="GO" id="GO:0005886">
    <property type="term" value="C:plasma membrane"/>
    <property type="evidence" value="ECO:0007669"/>
    <property type="project" value="UniProtKB-SubCell"/>
</dbReference>
<accession>S7X1G8</accession>
<dbReference type="PANTHER" id="PTHR39087:SF2">
    <property type="entry name" value="UPF0104 MEMBRANE PROTEIN MJ1595"/>
    <property type="match status" value="1"/>
</dbReference>
<feature type="transmembrane region" description="Helical" evidence="6">
    <location>
        <begin position="241"/>
        <end position="265"/>
    </location>
</feature>
<dbReference type="PATRIC" id="fig|641526.4.peg.3817"/>
<dbReference type="eggNOG" id="COG0392">
    <property type="taxonomic scope" value="Bacteria"/>
</dbReference>
<keyword evidence="2" id="KW-1003">Cell membrane</keyword>
<proteinExistence type="predicted"/>
<dbReference type="PANTHER" id="PTHR39087">
    <property type="entry name" value="UPF0104 MEMBRANE PROTEIN MJ1595"/>
    <property type="match status" value="1"/>
</dbReference>
<feature type="transmembrane region" description="Helical" evidence="6">
    <location>
        <begin position="209"/>
        <end position="229"/>
    </location>
</feature>
<dbReference type="OrthoDB" id="9812094at2"/>
<keyword evidence="8" id="KW-1185">Reference proteome</keyword>
<evidence type="ECO:0000256" key="1">
    <source>
        <dbReference type="ARBA" id="ARBA00004651"/>
    </source>
</evidence>
<evidence type="ECO:0000313" key="8">
    <source>
        <dbReference type="Proteomes" id="UP000014962"/>
    </source>
</evidence>
<keyword evidence="3 6" id="KW-0812">Transmembrane</keyword>
<reference evidence="7 8" key="1">
    <citation type="journal article" date="2013" name="Genome Announc.">
        <title>Draft Genome Sequence of Winogradskyella psychrotolerans RS-3T, Isolated from the Marine Transect of Kongsfjorden, Ny-Alesund, Svalbard, Arctic Ocean.</title>
        <authorList>
            <person name="Kumar Pinnaka A."/>
            <person name="Ara S."/>
            <person name="Singh A."/>
            <person name="Shivaji S."/>
        </authorList>
    </citation>
    <scope>NUCLEOTIDE SEQUENCE [LARGE SCALE GENOMIC DNA]</scope>
    <source>
        <strain evidence="7 8">RS-3</strain>
    </source>
</reference>
<feature type="transmembrane region" description="Helical" evidence="6">
    <location>
        <begin position="129"/>
        <end position="150"/>
    </location>
</feature>
<dbReference type="EMBL" id="ATMR01000206">
    <property type="protein sequence ID" value="EPR69983.1"/>
    <property type="molecule type" value="Genomic_DNA"/>
</dbReference>
<keyword evidence="4 6" id="KW-1133">Transmembrane helix</keyword>
<evidence type="ECO:0000256" key="6">
    <source>
        <dbReference type="SAM" id="Phobius"/>
    </source>
</evidence>
<dbReference type="AlphaFoldDB" id="S7X1G8"/>
<protein>
    <submittedName>
        <fullName evidence="7">Putative dolichol-P-glucose synthetase</fullName>
    </submittedName>
</protein>
<comment type="caution">
    <text evidence="7">The sequence shown here is derived from an EMBL/GenBank/DDBJ whole genome shotgun (WGS) entry which is preliminary data.</text>
</comment>
<name>S7X1G8_9FLAO</name>
<dbReference type="NCBIfam" id="TIGR00374">
    <property type="entry name" value="flippase-like domain"/>
    <property type="match status" value="1"/>
</dbReference>
<organism evidence="7 8">
    <name type="scientific">Winogradskyella psychrotolerans RS-3</name>
    <dbReference type="NCBI Taxonomy" id="641526"/>
    <lineage>
        <taxon>Bacteria</taxon>
        <taxon>Pseudomonadati</taxon>
        <taxon>Bacteroidota</taxon>
        <taxon>Flavobacteriia</taxon>
        <taxon>Flavobacteriales</taxon>
        <taxon>Flavobacteriaceae</taxon>
        <taxon>Winogradskyella</taxon>
    </lineage>
</organism>
<comment type="subcellular location">
    <subcellularLocation>
        <location evidence="1">Cell membrane</location>
        <topology evidence="1">Multi-pass membrane protein</topology>
    </subcellularLocation>
</comment>
<keyword evidence="5 6" id="KW-0472">Membrane</keyword>
<evidence type="ECO:0000256" key="5">
    <source>
        <dbReference type="ARBA" id="ARBA00023136"/>
    </source>
</evidence>
<dbReference type="Pfam" id="PF03706">
    <property type="entry name" value="LPG_synthase_TM"/>
    <property type="match status" value="1"/>
</dbReference>
<gene>
    <name evidence="7" type="ORF">ADIWIN_3846</name>
</gene>
<feature type="transmembrane region" description="Helical" evidence="6">
    <location>
        <begin position="156"/>
        <end position="177"/>
    </location>
</feature>
<dbReference type="STRING" id="641526.ADIWIN_3846"/>
<evidence type="ECO:0000313" key="7">
    <source>
        <dbReference type="EMBL" id="EPR69983.1"/>
    </source>
</evidence>
<dbReference type="Proteomes" id="UP000014962">
    <property type="component" value="Unassembled WGS sequence"/>
</dbReference>
<feature type="transmembrane region" description="Helical" evidence="6">
    <location>
        <begin position="285"/>
        <end position="309"/>
    </location>
</feature>
<evidence type="ECO:0000256" key="2">
    <source>
        <dbReference type="ARBA" id="ARBA00022475"/>
    </source>
</evidence>
<evidence type="ECO:0000256" key="4">
    <source>
        <dbReference type="ARBA" id="ARBA00022989"/>
    </source>
</evidence>